<dbReference type="Gene3D" id="1.10.260.40">
    <property type="entry name" value="lambda repressor-like DNA-binding domains"/>
    <property type="match status" value="1"/>
</dbReference>
<evidence type="ECO:0000313" key="2">
    <source>
        <dbReference type="EMBL" id="RAS58997.1"/>
    </source>
</evidence>
<dbReference type="SUPFAM" id="SSF47413">
    <property type="entry name" value="lambda repressor-like DNA-binding domains"/>
    <property type="match status" value="1"/>
</dbReference>
<comment type="caution">
    <text evidence="2">The sequence shown here is derived from an EMBL/GenBank/DDBJ whole genome shotgun (WGS) entry which is preliminary data.</text>
</comment>
<dbReference type="InterPro" id="IPR001387">
    <property type="entry name" value="Cro/C1-type_HTH"/>
</dbReference>
<accession>A0ABX9DV92</accession>
<dbReference type="PROSITE" id="PS50943">
    <property type="entry name" value="HTH_CROC1"/>
    <property type="match status" value="1"/>
</dbReference>
<evidence type="ECO:0000259" key="1">
    <source>
        <dbReference type="PROSITE" id="PS50943"/>
    </source>
</evidence>
<gene>
    <name evidence="2" type="ORF">C8D87_11650</name>
</gene>
<dbReference type="EMBL" id="QLTT01000016">
    <property type="protein sequence ID" value="RAS58997.1"/>
    <property type="molecule type" value="Genomic_DNA"/>
</dbReference>
<organism evidence="2 3">
    <name type="scientific">Lentzea atacamensis</name>
    <dbReference type="NCBI Taxonomy" id="531938"/>
    <lineage>
        <taxon>Bacteria</taxon>
        <taxon>Bacillati</taxon>
        <taxon>Actinomycetota</taxon>
        <taxon>Actinomycetes</taxon>
        <taxon>Pseudonocardiales</taxon>
        <taxon>Pseudonocardiaceae</taxon>
        <taxon>Lentzea</taxon>
    </lineage>
</organism>
<keyword evidence="3" id="KW-1185">Reference proteome</keyword>
<reference evidence="2 3" key="1">
    <citation type="submission" date="2018-06" db="EMBL/GenBank/DDBJ databases">
        <title>Genomic Encyclopedia of Type Strains, Phase IV (KMG-IV): sequencing the most valuable type-strain genomes for metagenomic binning, comparative biology and taxonomic classification.</title>
        <authorList>
            <person name="Goeker M."/>
        </authorList>
    </citation>
    <scope>NUCLEOTIDE SEQUENCE [LARGE SCALE GENOMIC DNA]</scope>
    <source>
        <strain evidence="2 3">DSM 45479</strain>
    </source>
</reference>
<proteinExistence type="predicted"/>
<evidence type="ECO:0000313" key="3">
    <source>
        <dbReference type="Proteomes" id="UP000248714"/>
    </source>
</evidence>
<protein>
    <submittedName>
        <fullName evidence="2">Helix-turn-helix protein</fullName>
    </submittedName>
</protein>
<dbReference type="Proteomes" id="UP000248714">
    <property type="component" value="Unassembled WGS sequence"/>
</dbReference>
<dbReference type="InterPro" id="IPR010982">
    <property type="entry name" value="Lambda_DNA-bd_dom_sf"/>
</dbReference>
<sequence>MRIADRIAKDGRLSWQRKGGVVLAAFLERVSTEHTVARLLELTRLTHPDLLNQLRRFTKVGLLCRRTDLETFPAEDHFWLLGESVQRARALLQQADDGDLRELAEERGLDIDRALGNFSTQQPYPVALGKALRDARIAAGPSQAEVSAKVPTLSVSQLSQMENGKALPTLITLAELALVYGVDPVELIVRSTCKSKADRQVQVLKIAEPTFRAVLTHKFAERRLREAARTKALIRPQSS</sequence>
<dbReference type="SMART" id="SM00530">
    <property type="entry name" value="HTH_XRE"/>
    <property type="match status" value="1"/>
</dbReference>
<dbReference type="CDD" id="cd00093">
    <property type="entry name" value="HTH_XRE"/>
    <property type="match status" value="1"/>
</dbReference>
<feature type="domain" description="HTH cro/C1-type" evidence="1">
    <location>
        <begin position="132"/>
        <end position="187"/>
    </location>
</feature>
<dbReference type="Pfam" id="PF01381">
    <property type="entry name" value="HTH_3"/>
    <property type="match status" value="1"/>
</dbReference>
<dbReference type="RefSeq" id="WP_112232356.1">
    <property type="nucleotide sequence ID" value="NZ_QLTT01000016.1"/>
</dbReference>
<name>A0ABX9DV92_9PSEU</name>